<keyword evidence="4" id="KW-0479">Metal-binding</keyword>
<feature type="domain" description="KRAB" evidence="14">
    <location>
        <begin position="289"/>
        <end position="360"/>
    </location>
</feature>
<dbReference type="SUPFAM" id="SSF109640">
    <property type="entry name" value="KRAB domain (Kruppel-associated box)"/>
    <property type="match status" value="1"/>
</dbReference>
<comment type="caution">
    <text evidence="15">The sequence shown here is derived from an EMBL/GenBank/DDBJ whole genome shotgun (WGS) entry which is preliminary data.</text>
</comment>
<evidence type="ECO:0000313" key="16">
    <source>
        <dbReference type="Proteomes" id="UP001214576"/>
    </source>
</evidence>
<dbReference type="InterPro" id="IPR001909">
    <property type="entry name" value="KRAB"/>
</dbReference>
<dbReference type="Gene3D" id="6.10.140.140">
    <property type="match status" value="1"/>
</dbReference>
<dbReference type="PROSITE" id="PS50157">
    <property type="entry name" value="ZINC_FINGER_C2H2_2"/>
    <property type="match status" value="11"/>
</dbReference>
<evidence type="ECO:0000256" key="3">
    <source>
        <dbReference type="ARBA" id="ARBA00006991"/>
    </source>
</evidence>
<dbReference type="FunFam" id="3.30.160.60:FF:002343">
    <property type="entry name" value="Zinc finger protein 33A"/>
    <property type="match status" value="1"/>
</dbReference>
<dbReference type="SMART" id="SM00349">
    <property type="entry name" value="KRAB"/>
    <property type="match status" value="1"/>
</dbReference>
<evidence type="ECO:0000256" key="4">
    <source>
        <dbReference type="ARBA" id="ARBA00022723"/>
    </source>
</evidence>
<dbReference type="CDD" id="cd07765">
    <property type="entry name" value="KRAB_A-box"/>
    <property type="match status" value="1"/>
</dbReference>
<feature type="domain" description="C2H2-type" evidence="13">
    <location>
        <begin position="857"/>
        <end position="879"/>
    </location>
</feature>
<feature type="domain" description="C2H2-type" evidence="13">
    <location>
        <begin position="633"/>
        <end position="660"/>
    </location>
</feature>
<keyword evidence="10" id="KW-0804">Transcription</keyword>
<dbReference type="SUPFAM" id="SSF57667">
    <property type="entry name" value="beta-beta-alpha zinc fingers"/>
    <property type="match status" value="7"/>
</dbReference>
<evidence type="ECO:0000256" key="7">
    <source>
        <dbReference type="ARBA" id="ARBA00022833"/>
    </source>
</evidence>
<name>A0AAD4TUG6_OVIAM</name>
<evidence type="ECO:0000256" key="10">
    <source>
        <dbReference type="ARBA" id="ARBA00023163"/>
    </source>
</evidence>
<comment type="subcellular location">
    <subcellularLocation>
        <location evidence="2">Nucleus</location>
    </subcellularLocation>
</comment>
<dbReference type="Pfam" id="PF01352">
    <property type="entry name" value="KRAB"/>
    <property type="match status" value="1"/>
</dbReference>
<keyword evidence="9" id="KW-0238">DNA-binding</keyword>
<keyword evidence="7" id="KW-0862">Zinc</keyword>
<evidence type="ECO:0000256" key="6">
    <source>
        <dbReference type="ARBA" id="ARBA00022771"/>
    </source>
</evidence>
<dbReference type="PANTHER" id="PTHR24384">
    <property type="entry name" value="FINGER PUTATIVE TRANSCRIPTION FACTOR FAMILY-RELATED"/>
    <property type="match status" value="1"/>
</dbReference>
<keyword evidence="6 12" id="KW-0863">Zinc-finger</keyword>
<comment type="function">
    <text evidence="1">May be involved in transcriptional regulation.</text>
</comment>
<dbReference type="AlphaFoldDB" id="A0AAD4TUG6"/>
<dbReference type="SMART" id="SM00355">
    <property type="entry name" value="ZnF_C2H2"/>
    <property type="match status" value="11"/>
</dbReference>
<reference evidence="15" key="1">
    <citation type="submission" date="2022-03" db="EMBL/GenBank/DDBJ databases">
        <title>Genomic analyses of argali, domestic sheep and their hybrids provide insights into chromosomal evolution, heterosis and genetic basis of agronomic traits.</title>
        <authorList>
            <person name="Li M."/>
        </authorList>
    </citation>
    <scope>NUCLEOTIDE SEQUENCE</scope>
    <source>
        <strain evidence="15">CAU-MHL-2022a</strain>
        <tissue evidence="15">Skin</tissue>
    </source>
</reference>
<sequence length="884" mass="102123">MTDSPKSLTPSSTDPAIPHTLIYTSRVTDIFRFLSSDDLKGVSITDCLKRFSKHRSSLTTLSEYEPRSFHNHQLQLSFSERSPEEKEEWLLTKPNTRPAFSEHYPFSGEQPQGGLIISCNTESHGPGLYIPKPQVISLLEQGKEPWMIGRELTRGLCSALPSEDSVLLQEEEEMPRLQLWHAGSSLRHEGSCIEVHRLSSSGTRAPECAGSVVVTDILFSKLELICQLEQGEKPWIEERQRSLGLCPGECNRVVGTVHSMAGLFSPKEKIEEEGRMAVGLCKAMSQGLVTFKDVALNFSQEEWEWLDSSQKDLYRDVMLENYRNLVWLGLSISKPNMISLLEQGKEPWMVEREMSDSQHADWESWCEIKALSPKWYTDEEEMSQGVITKRLTSYSLECSSFREAWKYEAEFEQHKGNQERHFRQVATLKEISAVKRDNEYNNSERNILLKSVLLTQQRVPPVEQVHKFDIFNKMFPRNSVLIEHKRLHDEKESLIGNECEEFNQSIYLSKDVEISPGEKSYESNDFSNILSFHSLLTQHQATHFGKSPHGYDEYGNAFSCFSYFTQPQRIHSREKPYACNDCDKGFSHDFFLSEHQRTHIGEKPYECKECNKAFRQSAHLAQHQRIHTGEKPFACNECGKAFSRYAFLVEHQRIHTGEKPYECKECNKAFRQSAHLNQHQRIHTGEKPYECNQCGKAFSRRIALTLHQRIHTGEKPFKCNECGKTFGYRSHLNQHQRIHTGEKPYECIKCGKFFRTDSQLNRHHRIHTGERPFECNKCGKAFSDALVLIHHKRSHAGEKPYECNKCGKAFSCGSYLNQHHRIHTGEKPYECNECGKAFHQVLSLRLHQRIHAGEKPYNCNECGNNFSRASTLRRHQKIHNIKTL</sequence>
<dbReference type="PROSITE" id="PS00028">
    <property type="entry name" value="ZINC_FINGER_C2H2_1"/>
    <property type="match status" value="11"/>
</dbReference>
<dbReference type="GO" id="GO:0000978">
    <property type="term" value="F:RNA polymerase II cis-regulatory region sequence-specific DNA binding"/>
    <property type="evidence" value="ECO:0007669"/>
    <property type="project" value="TreeGrafter"/>
</dbReference>
<dbReference type="InterPro" id="IPR036236">
    <property type="entry name" value="Znf_C2H2_sf"/>
</dbReference>
<feature type="domain" description="C2H2-type" evidence="13">
    <location>
        <begin position="801"/>
        <end position="828"/>
    </location>
</feature>
<dbReference type="FunFam" id="3.30.160.60:FF:001487">
    <property type="entry name" value="zinc finger protein 527 isoform X1"/>
    <property type="match status" value="1"/>
</dbReference>
<dbReference type="FunFam" id="3.30.160.60:FF:000052">
    <property type="entry name" value="zinc finger protein 546 isoform X1"/>
    <property type="match status" value="1"/>
</dbReference>
<protein>
    <recommendedName>
        <fullName evidence="17">Zinc finger protein 527</fullName>
    </recommendedName>
</protein>
<keyword evidence="11" id="KW-0539">Nucleus</keyword>
<gene>
    <name evidence="15" type="ORF">MG293_015357</name>
</gene>
<evidence type="ECO:0000313" key="15">
    <source>
        <dbReference type="EMBL" id="KAI4534497.1"/>
    </source>
</evidence>
<accession>A0AAD4TUG6</accession>
<dbReference type="FunFam" id="3.30.160.60:FF:000006">
    <property type="entry name" value="Zinc finger protein 184 (Kruppel-like)"/>
    <property type="match status" value="1"/>
</dbReference>
<feature type="domain" description="C2H2-type" evidence="13">
    <location>
        <begin position="661"/>
        <end position="688"/>
    </location>
</feature>
<dbReference type="Gene3D" id="3.30.160.60">
    <property type="entry name" value="Classic Zinc Finger"/>
    <property type="match status" value="11"/>
</dbReference>
<proteinExistence type="inferred from homology"/>
<dbReference type="FunFam" id="3.30.160.60:FF:002547">
    <property type="match status" value="1"/>
</dbReference>
<dbReference type="FunFam" id="3.30.160.60:FF:001401">
    <property type="entry name" value="zinc finger protein 527 isoform X1"/>
    <property type="match status" value="1"/>
</dbReference>
<evidence type="ECO:0000256" key="2">
    <source>
        <dbReference type="ARBA" id="ARBA00004123"/>
    </source>
</evidence>
<dbReference type="Proteomes" id="UP001214576">
    <property type="component" value="Unassembled WGS sequence"/>
</dbReference>
<feature type="domain" description="C2H2-type" evidence="13">
    <location>
        <begin position="717"/>
        <end position="744"/>
    </location>
</feature>
<feature type="domain" description="C2H2-type" evidence="13">
    <location>
        <begin position="605"/>
        <end position="632"/>
    </location>
</feature>
<dbReference type="GO" id="GO:0008270">
    <property type="term" value="F:zinc ion binding"/>
    <property type="evidence" value="ECO:0007669"/>
    <property type="project" value="UniProtKB-KW"/>
</dbReference>
<feature type="domain" description="C2H2-type" evidence="13">
    <location>
        <begin position="577"/>
        <end position="604"/>
    </location>
</feature>
<dbReference type="PANTHER" id="PTHR24384:SF247">
    <property type="entry name" value="ZINC FINGER PROTEIN 977"/>
    <property type="match status" value="1"/>
</dbReference>
<keyword evidence="8" id="KW-0805">Transcription regulation</keyword>
<evidence type="ECO:0000259" key="13">
    <source>
        <dbReference type="PROSITE" id="PS50157"/>
    </source>
</evidence>
<dbReference type="InterPro" id="IPR050752">
    <property type="entry name" value="C2H2-ZF_domain"/>
</dbReference>
<feature type="domain" description="KRAB" evidence="14">
    <location>
        <begin position="76"/>
        <end position="158"/>
    </location>
</feature>
<evidence type="ECO:0000256" key="5">
    <source>
        <dbReference type="ARBA" id="ARBA00022737"/>
    </source>
</evidence>
<dbReference type="GO" id="GO:0005634">
    <property type="term" value="C:nucleus"/>
    <property type="evidence" value="ECO:0007669"/>
    <property type="project" value="UniProtKB-SubCell"/>
</dbReference>
<organism evidence="15 16">
    <name type="scientific">Ovis ammon polii</name>
    <dbReference type="NCBI Taxonomy" id="230172"/>
    <lineage>
        <taxon>Eukaryota</taxon>
        <taxon>Metazoa</taxon>
        <taxon>Chordata</taxon>
        <taxon>Craniata</taxon>
        <taxon>Vertebrata</taxon>
        <taxon>Euteleostomi</taxon>
        <taxon>Mammalia</taxon>
        <taxon>Eutheria</taxon>
        <taxon>Laurasiatheria</taxon>
        <taxon>Artiodactyla</taxon>
        <taxon>Ruminantia</taxon>
        <taxon>Pecora</taxon>
        <taxon>Bovidae</taxon>
        <taxon>Caprinae</taxon>
        <taxon>Ovis</taxon>
    </lineage>
</organism>
<dbReference type="FunFam" id="3.30.160.60:FF:000737">
    <property type="entry name" value="Zinc finger protein 565"/>
    <property type="match status" value="3"/>
</dbReference>
<dbReference type="EMBL" id="JAKZEL010000019">
    <property type="protein sequence ID" value="KAI4534497.1"/>
    <property type="molecule type" value="Genomic_DNA"/>
</dbReference>
<evidence type="ECO:0000259" key="14">
    <source>
        <dbReference type="PROSITE" id="PS50805"/>
    </source>
</evidence>
<dbReference type="FunFam" id="3.30.160.60:FF:001174">
    <property type="entry name" value="zinc finger protein 527 isoform X1"/>
    <property type="match status" value="1"/>
</dbReference>
<feature type="domain" description="C2H2-type" evidence="13">
    <location>
        <begin position="829"/>
        <end position="856"/>
    </location>
</feature>
<evidence type="ECO:0000256" key="1">
    <source>
        <dbReference type="ARBA" id="ARBA00003767"/>
    </source>
</evidence>
<dbReference type="PROSITE" id="PS50805">
    <property type="entry name" value="KRAB"/>
    <property type="match status" value="2"/>
</dbReference>
<comment type="similarity">
    <text evidence="3">Belongs to the krueppel C2H2-type zinc-finger protein family.</text>
</comment>
<evidence type="ECO:0000256" key="12">
    <source>
        <dbReference type="PROSITE-ProRule" id="PRU00042"/>
    </source>
</evidence>
<evidence type="ECO:0000256" key="8">
    <source>
        <dbReference type="ARBA" id="ARBA00023015"/>
    </source>
</evidence>
<feature type="domain" description="C2H2-type" evidence="13">
    <location>
        <begin position="745"/>
        <end position="772"/>
    </location>
</feature>
<dbReference type="InterPro" id="IPR013087">
    <property type="entry name" value="Znf_C2H2_type"/>
</dbReference>
<feature type="domain" description="C2H2-type" evidence="13">
    <location>
        <begin position="773"/>
        <end position="800"/>
    </location>
</feature>
<dbReference type="Pfam" id="PF00096">
    <property type="entry name" value="zf-C2H2"/>
    <property type="match status" value="10"/>
</dbReference>
<keyword evidence="5" id="KW-0677">Repeat</keyword>
<feature type="domain" description="C2H2-type" evidence="13">
    <location>
        <begin position="689"/>
        <end position="716"/>
    </location>
</feature>
<evidence type="ECO:0008006" key="17">
    <source>
        <dbReference type="Google" id="ProtNLM"/>
    </source>
</evidence>
<evidence type="ECO:0000256" key="11">
    <source>
        <dbReference type="ARBA" id="ARBA00023242"/>
    </source>
</evidence>
<dbReference type="GO" id="GO:0000981">
    <property type="term" value="F:DNA-binding transcription factor activity, RNA polymerase II-specific"/>
    <property type="evidence" value="ECO:0007669"/>
    <property type="project" value="TreeGrafter"/>
</dbReference>
<dbReference type="FunFam" id="3.30.160.60:FF:002090">
    <property type="entry name" value="Zinc finger protein 473"/>
    <property type="match status" value="1"/>
</dbReference>
<evidence type="ECO:0000256" key="9">
    <source>
        <dbReference type="ARBA" id="ARBA00023125"/>
    </source>
</evidence>
<dbReference type="InterPro" id="IPR036051">
    <property type="entry name" value="KRAB_dom_sf"/>
</dbReference>
<keyword evidence="16" id="KW-1185">Reference proteome</keyword>